<dbReference type="Proteomes" id="UP000280296">
    <property type="component" value="Unassembled WGS sequence"/>
</dbReference>
<dbReference type="Gene3D" id="3.10.290.10">
    <property type="entry name" value="RNA-binding S4 domain"/>
    <property type="match status" value="1"/>
</dbReference>
<dbReference type="SUPFAM" id="SSF55174">
    <property type="entry name" value="Alpha-L RNA-binding motif"/>
    <property type="match status" value="1"/>
</dbReference>
<dbReference type="OrthoDB" id="9811532at2"/>
<gene>
    <name evidence="2" type="ORF">TsocGM_00105</name>
</gene>
<dbReference type="PROSITE" id="PS50889">
    <property type="entry name" value="S4"/>
    <property type="match status" value="1"/>
</dbReference>
<keyword evidence="3" id="KW-1185">Reference proteome</keyword>
<dbReference type="GO" id="GO:0003723">
    <property type="term" value="F:RNA binding"/>
    <property type="evidence" value="ECO:0007669"/>
    <property type="project" value="UniProtKB-KW"/>
</dbReference>
<keyword evidence="1" id="KW-0694">RNA-binding</keyword>
<dbReference type="CDD" id="cd00165">
    <property type="entry name" value="S4"/>
    <property type="match status" value="1"/>
</dbReference>
<accession>A0A432MQ55</accession>
<dbReference type="RefSeq" id="WP_126723280.1">
    <property type="nucleotide sequence ID" value="NZ_RYZH01000001.1"/>
</dbReference>
<proteinExistence type="predicted"/>
<comment type="caution">
    <text evidence="2">The sequence shown here is derived from an EMBL/GenBank/DDBJ whole genome shotgun (WGS) entry which is preliminary data.</text>
</comment>
<name>A0A432MQ55_9BACT</name>
<dbReference type="EMBL" id="RYZH01000001">
    <property type="protein sequence ID" value="RUL89611.1"/>
    <property type="molecule type" value="Genomic_DNA"/>
</dbReference>
<dbReference type="AlphaFoldDB" id="A0A432MQ55"/>
<evidence type="ECO:0000313" key="2">
    <source>
        <dbReference type="EMBL" id="RUL89611.1"/>
    </source>
</evidence>
<dbReference type="InterPro" id="IPR036986">
    <property type="entry name" value="S4_RNA-bd_sf"/>
</dbReference>
<protein>
    <submittedName>
        <fullName evidence="2">RNA-binding S4 domain-containing protein</fullName>
    </submittedName>
</protein>
<reference evidence="2 3" key="2">
    <citation type="submission" date="2019-01" db="EMBL/GenBank/DDBJ databases">
        <title>Tautonia sociabilis, a novel thermotolerant planctomycete of Isosphaeraceae family, isolated from a 4000 m deep subterranean habitat.</title>
        <authorList>
            <person name="Kovaleva O.L."/>
            <person name="Elcheninov A.G."/>
            <person name="Van Heerden E."/>
            <person name="Toshchakov S.V."/>
            <person name="Novikov A."/>
            <person name="Bonch-Osmolovskaya E.A."/>
            <person name="Kublanov I.V."/>
        </authorList>
    </citation>
    <scope>NUCLEOTIDE SEQUENCE [LARGE SCALE GENOMIC DNA]</scope>
    <source>
        <strain evidence="2 3">GM2012</strain>
    </source>
</reference>
<sequence length="72" mass="7765">MIELPVGDRPINLTQVLKLAGWADNGGMAKAMIADGLVRVNGEVELRKRRQMAAGDTVQLDIEDGPPALRLV</sequence>
<evidence type="ECO:0000256" key="1">
    <source>
        <dbReference type="PROSITE-ProRule" id="PRU00182"/>
    </source>
</evidence>
<evidence type="ECO:0000313" key="3">
    <source>
        <dbReference type="Proteomes" id="UP000280296"/>
    </source>
</evidence>
<organism evidence="2 3">
    <name type="scientific">Tautonia sociabilis</name>
    <dbReference type="NCBI Taxonomy" id="2080755"/>
    <lineage>
        <taxon>Bacteria</taxon>
        <taxon>Pseudomonadati</taxon>
        <taxon>Planctomycetota</taxon>
        <taxon>Planctomycetia</taxon>
        <taxon>Isosphaerales</taxon>
        <taxon>Isosphaeraceae</taxon>
        <taxon>Tautonia</taxon>
    </lineage>
</organism>
<dbReference type="Pfam" id="PF13275">
    <property type="entry name" value="S4_2"/>
    <property type="match status" value="1"/>
</dbReference>
<reference evidence="2 3" key="1">
    <citation type="submission" date="2018-12" db="EMBL/GenBank/DDBJ databases">
        <authorList>
            <person name="Toschakov S.V."/>
        </authorList>
    </citation>
    <scope>NUCLEOTIDE SEQUENCE [LARGE SCALE GENOMIC DNA]</scope>
    <source>
        <strain evidence="2 3">GM2012</strain>
    </source>
</reference>